<sequence length="96" mass="10614">MSMKPIKLGNKLTVNGKEVTSVTLDFSKLTGRDLIKAEAEVRADGEVTPLLTFSLKYQAALAARMIGITYDDIMEMNADDFSKITNRVLNFLTKQG</sequence>
<dbReference type="InterPro" id="IPR019289">
    <property type="entry name" value="Phage_tail_E/E"/>
</dbReference>
<name>A0A8S5NY58_9CAUD</name>
<proteinExistence type="predicted"/>
<protein>
    <submittedName>
        <fullName evidence="1">Tail assembly chaperone protein</fullName>
    </submittedName>
</protein>
<dbReference type="EMBL" id="BK015281">
    <property type="protein sequence ID" value="DAD99316.1"/>
    <property type="molecule type" value="Genomic_DNA"/>
</dbReference>
<dbReference type="Pfam" id="PF10109">
    <property type="entry name" value="Phage_TAC_7"/>
    <property type="match status" value="1"/>
</dbReference>
<evidence type="ECO:0000313" key="1">
    <source>
        <dbReference type="EMBL" id="DAD99316.1"/>
    </source>
</evidence>
<organism evidence="1">
    <name type="scientific">Caudovirales sp. ct0FJ5</name>
    <dbReference type="NCBI Taxonomy" id="2825755"/>
    <lineage>
        <taxon>Viruses</taxon>
        <taxon>Duplodnaviria</taxon>
        <taxon>Heunggongvirae</taxon>
        <taxon>Uroviricota</taxon>
        <taxon>Caudoviricetes</taxon>
    </lineage>
</organism>
<reference evidence="1" key="1">
    <citation type="journal article" date="2021" name="Proc. Natl. Acad. Sci. U.S.A.">
        <title>A Catalog of Tens of Thousands of Viruses from Human Metagenomes Reveals Hidden Associations with Chronic Diseases.</title>
        <authorList>
            <person name="Tisza M.J."/>
            <person name="Buck C.B."/>
        </authorList>
    </citation>
    <scope>NUCLEOTIDE SEQUENCE</scope>
    <source>
        <strain evidence="1">Ct0FJ5</strain>
    </source>
</reference>
<accession>A0A8S5NY58</accession>